<evidence type="ECO:0000313" key="3">
    <source>
        <dbReference type="Proteomes" id="UP000239181"/>
    </source>
</evidence>
<dbReference type="Pfam" id="PF13489">
    <property type="entry name" value="Methyltransf_23"/>
    <property type="match status" value="1"/>
</dbReference>
<name>A0A2S9I4M6_9GAMM</name>
<keyword evidence="2" id="KW-0808">Transferase</keyword>
<dbReference type="GO" id="GO:0032259">
    <property type="term" value="P:methylation"/>
    <property type="evidence" value="ECO:0007669"/>
    <property type="project" value="UniProtKB-KW"/>
</dbReference>
<dbReference type="GO" id="GO:0008168">
    <property type="term" value="F:methyltransferase activity"/>
    <property type="evidence" value="ECO:0007669"/>
    <property type="project" value="UniProtKB-KW"/>
</dbReference>
<proteinExistence type="predicted"/>
<dbReference type="InterPro" id="IPR036388">
    <property type="entry name" value="WH-like_DNA-bd_sf"/>
</dbReference>
<dbReference type="PANTHER" id="PTHR43861">
    <property type="entry name" value="TRANS-ACONITATE 2-METHYLTRANSFERASE-RELATED"/>
    <property type="match status" value="1"/>
</dbReference>
<dbReference type="InterPro" id="IPR012967">
    <property type="entry name" value="COMT_dimerisation"/>
</dbReference>
<dbReference type="Gene3D" id="1.10.10.10">
    <property type="entry name" value="Winged helix-like DNA-binding domain superfamily/Winged helix DNA-binding domain"/>
    <property type="match status" value="1"/>
</dbReference>
<dbReference type="SUPFAM" id="SSF53335">
    <property type="entry name" value="S-adenosyl-L-methionine-dependent methyltransferases"/>
    <property type="match status" value="1"/>
</dbReference>
<dbReference type="Gene3D" id="3.40.50.150">
    <property type="entry name" value="Vaccinia Virus protein VP39"/>
    <property type="match status" value="1"/>
</dbReference>
<dbReference type="AlphaFoldDB" id="A0A2S9I4M6"/>
<dbReference type="RefSeq" id="WP_105595490.1">
    <property type="nucleotide sequence ID" value="NZ_PDET01000028.1"/>
</dbReference>
<dbReference type="CDD" id="cd02440">
    <property type="entry name" value="AdoMet_MTases"/>
    <property type="match status" value="1"/>
</dbReference>
<evidence type="ECO:0000259" key="1">
    <source>
        <dbReference type="Pfam" id="PF08100"/>
    </source>
</evidence>
<dbReference type="Pfam" id="PF08100">
    <property type="entry name" value="Dimerisation"/>
    <property type="match status" value="1"/>
</dbReference>
<accession>A0A2S9I4M6</accession>
<evidence type="ECO:0000313" key="2">
    <source>
        <dbReference type="EMBL" id="PRD12664.1"/>
    </source>
</evidence>
<comment type="caution">
    <text evidence="2">The sequence shown here is derived from an EMBL/GenBank/DDBJ whole genome shotgun (WGS) entry which is preliminary data.</text>
</comment>
<organism evidence="2 3">
    <name type="scientific">Pantoea coffeiphila</name>
    <dbReference type="NCBI Taxonomy" id="1465635"/>
    <lineage>
        <taxon>Bacteria</taxon>
        <taxon>Pseudomonadati</taxon>
        <taxon>Pseudomonadota</taxon>
        <taxon>Gammaproteobacteria</taxon>
        <taxon>Enterobacterales</taxon>
        <taxon>Erwiniaceae</taxon>
        <taxon>Pantoea</taxon>
    </lineage>
</organism>
<dbReference type="Proteomes" id="UP000239181">
    <property type="component" value="Unassembled WGS sequence"/>
</dbReference>
<gene>
    <name evidence="2" type="ORF">CQW29_25165</name>
</gene>
<dbReference type="OrthoDB" id="8700339at2"/>
<feature type="domain" description="O-methyltransferase dimerisation" evidence="1">
    <location>
        <begin position="20"/>
        <end position="80"/>
    </location>
</feature>
<dbReference type="InterPro" id="IPR029063">
    <property type="entry name" value="SAM-dependent_MTases_sf"/>
</dbReference>
<reference evidence="2 3" key="1">
    <citation type="submission" date="2017-10" db="EMBL/GenBank/DDBJ databases">
        <title>Draft genome of two endophytic bacteria isolated from 'guarana' Paullinia cupana (Mart.) Ducke.</title>
        <authorList>
            <person name="Siqueira K.A."/>
            <person name="Liotti R.G."/>
            <person name="Mendes T.A."/>
            <person name="Soares M.A."/>
        </authorList>
    </citation>
    <scope>NUCLEOTIDE SEQUENCE [LARGE SCALE GENOMIC DNA]</scope>
    <source>
        <strain evidence="2 3">342</strain>
    </source>
</reference>
<sequence length="335" mass="37217">MTFPVTMIDRLAADSVLADSVQLALQNNLFDHLQNPLSARQLAEKLQWHADPTAHLLELLWSFQLLDRQQQQGEALLYRTASAVIPYLCQQGERYMGDAWRYRLQALRGFGQQLTEMLKQPLPEYSEQLPHDAAWAAAAGGQIAQEQRALTADTACAIAATVTRFNHPARMLDMGGGPGLVSAALAQRYPQLTGVVQDLPLTARVAQGNLVAAGVSDRFSAVSELADGDRFDIIWCSSFLHFVADPAQTLADLYRRLNPGGVLISAHARLGDDPQQVSRVLPFFLPLLMRGKHVFHHQQLTQMLTEAGFRVEDRGEQPFPMAPLYIHCAWRGERS</sequence>
<protein>
    <submittedName>
        <fullName evidence="2">Methyltransferase type 12</fullName>
    </submittedName>
</protein>
<dbReference type="EMBL" id="PDET01000028">
    <property type="protein sequence ID" value="PRD12664.1"/>
    <property type="molecule type" value="Genomic_DNA"/>
</dbReference>
<dbReference type="PANTHER" id="PTHR43861:SF1">
    <property type="entry name" value="TRANS-ACONITATE 2-METHYLTRANSFERASE"/>
    <property type="match status" value="1"/>
</dbReference>
<keyword evidence="2" id="KW-0489">Methyltransferase</keyword>
<keyword evidence="3" id="KW-1185">Reference proteome</keyword>
<dbReference type="InterPro" id="IPR036390">
    <property type="entry name" value="WH_DNA-bd_sf"/>
</dbReference>
<dbReference type="GO" id="GO:0046983">
    <property type="term" value="F:protein dimerization activity"/>
    <property type="evidence" value="ECO:0007669"/>
    <property type="project" value="InterPro"/>
</dbReference>
<dbReference type="SUPFAM" id="SSF46785">
    <property type="entry name" value="Winged helix' DNA-binding domain"/>
    <property type="match status" value="1"/>
</dbReference>